<reference evidence="1" key="1">
    <citation type="submission" date="2019-03" db="EMBL/GenBank/DDBJ databases">
        <authorList>
            <person name="Mank J."/>
            <person name="Almeida P."/>
        </authorList>
    </citation>
    <scope>NUCLEOTIDE SEQUENCE</scope>
    <source>
        <strain evidence="1">78183</strain>
    </source>
</reference>
<evidence type="ECO:0000313" key="1">
    <source>
        <dbReference type="EMBL" id="VFU41219.1"/>
    </source>
</evidence>
<organism evidence="1">
    <name type="scientific">Salix viminalis</name>
    <name type="common">Common osier</name>
    <name type="synonym">Basket willow</name>
    <dbReference type="NCBI Taxonomy" id="40686"/>
    <lineage>
        <taxon>Eukaryota</taxon>
        <taxon>Viridiplantae</taxon>
        <taxon>Streptophyta</taxon>
        <taxon>Embryophyta</taxon>
        <taxon>Tracheophyta</taxon>
        <taxon>Spermatophyta</taxon>
        <taxon>Magnoliopsida</taxon>
        <taxon>eudicotyledons</taxon>
        <taxon>Gunneridae</taxon>
        <taxon>Pentapetalae</taxon>
        <taxon>rosids</taxon>
        <taxon>fabids</taxon>
        <taxon>Malpighiales</taxon>
        <taxon>Salicaceae</taxon>
        <taxon>Saliceae</taxon>
        <taxon>Salix</taxon>
    </lineage>
</organism>
<sequence>MIIMRDDKLLSGIGEFHLRQDEEDIMRYGEGTSHPRQHVPDLKPKCGSCTFIFFHQHKLDNSPESMDQHQIDHQLIIPSTVSCALTFNG</sequence>
<dbReference type="EMBL" id="CAADRP010001560">
    <property type="protein sequence ID" value="VFU41219.1"/>
    <property type="molecule type" value="Genomic_DNA"/>
</dbReference>
<dbReference type="AlphaFoldDB" id="A0A6N2LMC4"/>
<protein>
    <submittedName>
        <fullName evidence="1">Uncharacterized protein</fullName>
    </submittedName>
</protein>
<gene>
    <name evidence="1" type="ORF">SVIM_LOCUS241335</name>
</gene>
<proteinExistence type="predicted"/>
<accession>A0A6N2LMC4</accession>
<name>A0A6N2LMC4_SALVM</name>